<feature type="compositionally biased region" description="Polar residues" evidence="6">
    <location>
        <begin position="33"/>
        <end position="44"/>
    </location>
</feature>
<dbReference type="GO" id="GO:0005829">
    <property type="term" value="C:cytosol"/>
    <property type="evidence" value="ECO:0007669"/>
    <property type="project" value="TreeGrafter"/>
</dbReference>
<keyword evidence="3" id="KW-0723">Serine/threonine-protein kinase</keyword>
<dbReference type="PANTHER" id="PTHR47096:SF1">
    <property type="entry name" value="MISSHAPEN LIKE KINASE 1"/>
    <property type="match status" value="1"/>
</dbReference>
<keyword evidence="4" id="KW-0808">Transferase</keyword>
<protein>
    <recommendedName>
        <fullName evidence="2">non-specific serine/threonine protein kinase</fullName>
        <ecNumber evidence="2">2.7.11.1</ecNumber>
    </recommendedName>
</protein>
<dbReference type="PANTHER" id="PTHR47096">
    <property type="entry name" value="MISSHAPEN LIKE KINASE 1"/>
    <property type="match status" value="1"/>
</dbReference>
<dbReference type="InterPro" id="IPR051700">
    <property type="entry name" value="STE20_Ser-Thr_kinase"/>
</dbReference>
<evidence type="ECO:0000256" key="6">
    <source>
        <dbReference type="SAM" id="MobiDB-lite"/>
    </source>
</evidence>
<name>A0A6S7LT78_PARCT</name>
<evidence type="ECO:0000313" key="8">
    <source>
        <dbReference type="EMBL" id="CAB4042179.1"/>
    </source>
</evidence>
<feature type="non-terminal residue" evidence="8">
    <location>
        <position position="252"/>
    </location>
</feature>
<feature type="compositionally biased region" description="Basic and acidic residues" evidence="6">
    <location>
        <begin position="13"/>
        <end position="29"/>
    </location>
</feature>
<dbReference type="EC" id="2.7.11.1" evidence="2"/>
<keyword evidence="5 8" id="KW-0418">Kinase</keyword>
<evidence type="ECO:0000256" key="3">
    <source>
        <dbReference type="ARBA" id="ARBA00022527"/>
    </source>
</evidence>
<reference evidence="8" key="1">
    <citation type="submission" date="2020-04" db="EMBL/GenBank/DDBJ databases">
        <authorList>
            <person name="Alioto T."/>
            <person name="Alioto T."/>
            <person name="Gomez Garrido J."/>
        </authorList>
    </citation>
    <scope>NUCLEOTIDE SEQUENCE</scope>
    <source>
        <strain evidence="8">A484AB</strain>
    </source>
</reference>
<feature type="domain" description="CNH" evidence="7">
    <location>
        <begin position="191"/>
        <end position="240"/>
    </location>
</feature>
<gene>
    <name evidence="8" type="ORF">PACLA_8A044920</name>
</gene>
<dbReference type="Proteomes" id="UP001152795">
    <property type="component" value="Unassembled WGS sequence"/>
</dbReference>
<comment type="caution">
    <text evidence="8">The sequence shown here is derived from an EMBL/GenBank/DDBJ whole genome shotgun (WGS) entry which is preliminary data.</text>
</comment>
<evidence type="ECO:0000256" key="4">
    <source>
        <dbReference type="ARBA" id="ARBA00022679"/>
    </source>
</evidence>
<feature type="compositionally biased region" description="Basic and acidic residues" evidence="6">
    <location>
        <begin position="88"/>
        <end position="101"/>
    </location>
</feature>
<organism evidence="8 9">
    <name type="scientific">Paramuricea clavata</name>
    <name type="common">Red gorgonian</name>
    <name type="synonym">Violescent sea-whip</name>
    <dbReference type="NCBI Taxonomy" id="317549"/>
    <lineage>
        <taxon>Eukaryota</taxon>
        <taxon>Metazoa</taxon>
        <taxon>Cnidaria</taxon>
        <taxon>Anthozoa</taxon>
        <taxon>Octocorallia</taxon>
        <taxon>Malacalcyonacea</taxon>
        <taxon>Plexauridae</taxon>
        <taxon>Paramuricea</taxon>
    </lineage>
</organism>
<feature type="compositionally biased region" description="Low complexity" evidence="6">
    <location>
        <begin position="61"/>
        <end position="83"/>
    </location>
</feature>
<comment type="similarity">
    <text evidence="1">Belongs to the protein kinase superfamily. STE Ser/Thr protein kinase family. STE20 subfamily.</text>
</comment>
<sequence>FYIGQDEDNEVEYSDRTLDGNRSKDSRDDYSDETLTITRKLQSTRLDDPGLVIKDGDDDSISGSSSTSFGESSGPSRSSFVGSLPDVLPERQQKELKEKEKKMKKSKPKDDVDSNSISDESISSSSSNLDEKKYRKASKSFVFGSKQQVPAEVSVNVTPERTVSQYDDSTMPQIGKYKYKFRTEILCGALWGVNLLIGTENGLFLLDRSGNGKVFTMVSRRRFEQIDVLEGINVLTSISGVMEDTIGFIRGE</sequence>
<feature type="compositionally biased region" description="Acidic residues" evidence="6">
    <location>
        <begin position="1"/>
        <end position="12"/>
    </location>
</feature>
<keyword evidence="9" id="KW-1185">Reference proteome</keyword>
<proteinExistence type="inferred from homology"/>
<evidence type="ECO:0000256" key="1">
    <source>
        <dbReference type="ARBA" id="ARBA00008874"/>
    </source>
</evidence>
<feature type="compositionally biased region" description="Low complexity" evidence="6">
    <location>
        <begin position="114"/>
        <end position="128"/>
    </location>
</feature>
<dbReference type="AlphaFoldDB" id="A0A6S7LT78"/>
<evidence type="ECO:0000259" key="7">
    <source>
        <dbReference type="Pfam" id="PF00780"/>
    </source>
</evidence>
<evidence type="ECO:0000256" key="5">
    <source>
        <dbReference type="ARBA" id="ARBA00022777"/>
    </source>
</evidence>
<evidence type="ECO:0000256" key="2">
    <source>
        <dbReference type="ARBA" id="ARBA00012513"/>
    </source>
</evidence>
<evidence type="ECO:0000313" key="9">
    <source>
        <dbReference type="Proteomes" id="UP001152795"/>
    </source>
</evidence>
<accession>A0A6S7LT78</accession>
<feature type="non-terminal residue" evidence="8">
    <location>
        <position position="1"/>
    </location>
</feature>
<dbReference type="GO" id="GO:0004674">
    <property type="term" value="F:protein serine/threonine kinase activity"/>
    <property type="evidence" value="ECO:0007669"/>
    <property type="project" value="UniProtKB-KW"/>
</dbReference>
<dbReference type="Pfam" id="PF00780">
    <property type="entry name" value="CNH"/>
    <property type="match status" value="1"/>
</dbReference>
<feature type="region of interest" description="Disordered" evidence="6">
    <location>
        <begin position="1"/>
        <end position="129"/>
    </location>
</feature>
<dbReference type="EMBL" id="CACRXK020029615">
    <property type="protein sequence ID" value="CAB4042179.1"/>
    <property type="molecule type" value="Genomic_DNA"/>
</dbReference>
<dbReference type="InterPro" id="IPR001180">
    <property type="entry name" value="CNH_dom"/>
</dbReference>
<dbReference type="OrthoDB" id="8957712at2759"/>